<sequence>MKIDLKSIIQEKSARNLSLLWCEVLVQINEGGMESIKGFDGRYVLFDKVQPGYYGEQGLAAIMEMLYRLFPSTLIDKHIQNLEPLDPQTFFKWVLAPEVGLRLIMAD</sequence>
<evidence type="ECO:0000313" key="3">
    <source>
        <dbReference type="Proteomes" id="UP000297245"/>
    </source>
</evidence>
<accession>A0A4S8KMJ2</accession>
<protein>
    <recommendedName>
        <fullName evidence="1">Restriction of telomere capping protein 4 C-terminal domain-containing protein</fullName>
    </recommendedName>
</protein>
<dbReference type="EMBL" id="ML180927">
    <property type="protein sequence ID" value="THU76428.1"/>
    <property type="molecule type" value="Genomic_DNA"/>
</dbReference>
<dbReference type="InterPro" id="IPR028094">
    <property type="entry name" value="RTC4_C"/>
</dbReference>
<feature type="domain" description="Restriction of telomere capping protein 4 C-terminal" evidence="1">
    <location>
        <begin position="27"/>
        <end position="107"/>
    </location>
</feature>
<name>A0A4S8KMJ2_DENBC</name>
<dbReference type="OrthoDB" id="128308at2759"/>
<keyword evidence="3" id="KW-1185">Reference proteome</keyword>
<evidence type="ECO:0000259" key="1">
    <source>
        <dbReference type="Pfam" id="PF14474"/>
    </source>
</evidence>
<reference evidence="2 3" key="1">
    <citation type="journal article" date="2019" name="Nat. Ecol. Evol.">
        <title>Megaphylogeny resolves global patterns of mushroom evolution.</title>
        <authorList>
            <person name="Varga T."/>
            <person name="Krizsan K."/>
            <person name="Foldi C."/>
            <person name="Dima B."/>
            <person name="Sanchez-Garcia M."/>
            <person name="Sanchez-Ramirez S."/>
            <person name="Szollosi G.J."/>
            <person name="Szarkandi J.G."/>
            <person name="Papp V."/>
            <person name="Albert L."/>
            <person name="Andreopoulos W."/>
            <person name="Angelini C."/>
            <person name="Antonin V."/>
            <person name="Barry K.W."/>
            <person name="Bougher N.L."/>
            <person name="Buchanan P."/>
            <person name="Buyck B."/>
            <person name="Bense V."/>
            <person name="Catcheside P."/>
            <person name="Chovatia M."/>
            <person name="Cooper J."/>
            <person name="Damon W."/>
            <person name="Desjardin D."/>
            <person name="Finy P."/>
            <person name="Geml J."/>
            <person name="Haridas S."/>
            <person name="Hughes K."/>
            <person name="Justo A."/>
            <person name="Karasinski D."/>
            <person name="Kautmanova I."/>
            <person name="Kiss B."/>
            <person name="Kocsube S."/>
            <person name="Kotiranta H."/>
            <person name="LaButti K.M."/>
            <person name="Lechner B.E."/>
            <person name="Liimatainen K."/>
            <person name="Lipzen A."/>
            <person name="Lukacs Z."/>
            <person name="Mihaltcheva S."/>
            <person name="Morgado L.N."/>
            <person name="Niskanen T."/>
            <person name="Noordeloos M.E."/>
            <person name="Ohm R.A."/>
            <person name="Ortiz-Santana B."/>
            <person name="Ovrebo C."/>
            <person name="Racz N."/>
            <person name="Riley R."/>
            <person name="Savchenko A."/>
            <person name="Shiryaev A."/>
            <person name="Soop K."/>
            <person name="Spirin V."/>
            <person name="Szebenyi C."/>
            <person name="Tomsovsky M."/>
            <person name="Tulloss R.E."/>
            <person name="Uehling J."/>
            <person name="Grigoriev I.V."/>
            <person name="Vagvolgyi C."/>
            <person name="Papp T."/>
            <person name="Martin F.M."/>
            <person name="Miettinen O."/>
            <person name="Hibbett D.S."/>
            <person name="Nagy L.G."/>
        </authorList>
    </citation>
    <scope>NUCLEOTIDE SEQUENCE [LARGE SCALE GENOMIC DNA]</scope>
    <source>
        <strain evidence="2 3">CBS 962.96</strain>
    </source>
</reference>
<dbReference type="AlphaFoldDB" id="A0A4S8KMJ2"/>
<dbReference type="Pfam" id="PF14474">
    <property type="entry name" value="RTC4"/>
    <property type="match status" value="1"/>
</dbReference>
<evidence type="ECO:0000313" key="2">
    <source>
        <dbReference type="EMBL" id="THU76428.1"/>
    </source>
</evidence>
<organism evidence="2 3">
    <name type="scientific">Dendrothele bispora (strain CBS 962.96)</name>
    <dbReference type="NCBI Taxonomy" id="1314807"/>
    <lineage>
        <taxon>Eukaryota</taxon>
        <taxon>Fungi</taxon>
        <taxon>Dikarya</taxon>
        <taxon>Basidiomycota</taxon>
        <taxon>Agaricomycotina</taxon>
        <taxon>Agaricomycetes</taxon>
        <taxon>Agaricomycetidae</taxon>
        <taxon>Agaricales</taxon>
        <taxon>Agaricales incertae sedis</taxon>
        <taxon>Dendrothele</taxon>
    </lineage>
</organism>
<dbReference type="Proteomes" id="UP000297245">
    <property type="component" value="Unassembled WGS sequence"/>
</dbReference>
<proteinExistence type="predicted"/>
<gene>
    <name evidence="2" type="ORF">K435DRAFT_704883</name>
</gene>